<dbReference type="GO" id="GO:0031177">
    <property type="term" value="F:phosphopantetheine binding"/>
    <property type="evidence" value="ECO:0007669"/>
    <property type="project" value="TreeGrafter"/>
</dbReference>
<protein>
    <recommendedName>
        <fullName evidence="3">Carrier domain-containing protein</fullName>
    </recommendedName>
</protein>
<accession>A0A7G6WSQ2</accession>
<evidence type="ECO:0000313" key="4">
    <source>
        <dbReference type="EMBL" id="QNE17017.1"/>
    </source>
</evidence>
<dbReference type="PROSITE" id="PS50075">
    <property type="entry name" value="CARRIER"/>
    <property type="match status" value="1"/>
</dbReference>
<dbReference type="PANTHER" id="PTHR45527:SF14">
    <property type="entry name" value="PLIPASTATIN SYNTHASE SUBUNIT B"/>
    <property type="match status" value="1"/>
</dbReference>
<name>A0A7G6WSQ2_9ACTN</name>
<keyword evidence="5" id="KW-1185">Reference proteome</keyword>
<gene>
    <name evidence="4" type="ORF">F1D05_02690</name>
</gene>
<sequence>MVPSAFVVLDELPLTANGKLDRRALPAPAAGTAGTEYMAPETDTERVLVAIWSEVLGAERVGTTDGYFELGGDSVQSLLISSQATALFDVAVSPREVMTARTVAGLAELVENKILSEVELAEFDDRSNDDRSRRPR</sequence>
<feature type="domain" description="Carrier" evidence="3">
    <location>
        <begin position="39"/>
        <end position="114"/>
    </location>
</feature>
<dbReference type="Gene3D" id="1.10.1200.10">
    <property type="entry name" value="ACP-like"/>
    <property type="match status" value="1"/>
</dbReference>
<dbReference type="SUPFAM" id="SSF47336">
    <property type="entry name" value="ACP-like"/>
    <property type="match status" value="1"/>
</dbReference>
<dbReference type="KEGG" id="kqi:F1D05_02690"/>
<keyword evidence="1" id="KW-0596">Phosphopantetheine</keyword>
<evidence type="ECO:0000313" key="5">
    <source>
        <dbReference type="Proteomes" id="UP000515563"/>
    </source>
</evidence>
<dbReference type="GO" id="GO:0005829">
    <property type="term" value="C:cytosol"/>
    <property type="evidence" value="ECO:0007669"/>
    <property type="project" value="TreeGrafter"/>
</dbReference>
<evidence type="ECO:0000259" key="3">
    <source>
        <dbReference type="PROSITE" id="PS50075"/>
    </source>
</evidence>
<organism evidence="4 5">
    <name type="scientific">Kribbella qitaiheensis</name>
    <dbReference type="NCBI Taxonomy" id="1544730"/>
    <lineage>
        <taxon>Bacteria</taxon>
        <taxon>Bacillati</taxon>
        <taxon>Actinomycetota</taxon>
        <taxon>Actinomycetes</taxon>
        <taxon>Propionibacteriales</taxon>
        <taxon>Kribbellaceae</taxon>
        <taxon>Kribbella</taxon>
    </lineage>
</organism>
<proteinExistence type="predicted"/>
<dbReference type="SUPFAM" id="SSF56801">
    <property type="entry name" value="Acetyl-CoA synthetase-like"/>
    <property type="match status" value="1"/>
</dbReference>
<dbReference type="Proteomes" id="UP000515563">
    <property type="component" value="Chromosome"/>
</dbReference>
<dbReference type="PANTHER" id="PTHR45527">
    <property type="entry name" value="NONRIBOSOMAL PEPTIDE SYNTHETASE"/>
    <property type="match status" value="1"/>
</dbReference>
<dbReference type="GO" id="GO:0044550">
    <property type="term" value="P:secondary metabolite biosynthetic process"/>
    <property type="evidence" value="ECO:0007669"/>
    <property type="project" value="TreeGrafter"/>
</dbReference>
<dbReference type="InterPro" id="IPR006162">
    <property type="entry name" value="Ppantetheine_attach_site"/>
</dbReference>
<dbReference type="GO" id="GO:0043041">
    <property type="term" value="P:amino acid activation for nonribosomal peptide biosynthetic process"/>
    <property type="evidence" value="ECO:0007669"/>
    <property type="project" value="TreeGrafter"/>
</dbReference>
<dbReference type="InterPro" id="IPR009081">
    <property type="entry name" value="PP-bd_ACP"/>
</dbReference>
<dbReference type="InterPro" id="IPR036736">
    <property type="entry name" value="ACP-like_sf"/>
</dbReference>
<keyword evidence="2" id="KW-0597">Phosphoprotein</keyword>
<dbReference type="InterPro" id="IPR045851">
    <property type="entry name" value="AMP-bd_C_sf"/>
</dbReference>
<dbReference type="Gene3D" id="3.30.300.30">
    <property type="match status" value="1"/>
</dbReference>
<dbReference type="EMBL" id="CP043661">
    <property type="protein sequence ID" value="QNE17017.1"/>
    <property type="molecule type" value="Genomic_DNA"/>
</dbReference>
<reference evidence="5" key="1">
    <citation type="submission" date="2019-09" db="EMBL/GenBank/DDBJ databases">
        <title>Antimicrobial potential of Antarctic Bacteria.</title>
        <authorList>
            <person name="Benaud N."/>
            <person name="Edwards R.J."/>
            <person name="Ferrari B.C."/>
        </authorList>
    </citation>
    <scope>NUCLEOTIDE SEQUENCE [LARGE SCALE GENOMIC DNA]</scope>
    <source>
        <strain evidence="5">SPB151</strain>
    </source>
</reference>
<reference evidence="4 5" key="2">
    <citation type="journal article" date="2020" name="Microbiol. Resour. Announc.">
        <title>Antarctic desert soil bacteria exhibit high novel natural product potential, evaluated through long-read genome sequencing and comparative genomics.</title>
        <authorList>
            <person name="Benaud N."/>
            <person name="Edwards R.J."/>
            <person name="Amos T.G."/>
            <person name="D'Agostino P.M."/>
            <person name="Gutierrez-Chavez C."/>
            <person name="Montgomery K."/>
            <person name="Nicetic I."/>
            <person name="Ferrari B.C."/>
        </authorList>
    </citation>
    <scope>NUCLEOTIDE SEQUENCE [LARGE SCALE GENOMIC DNA]</scope>
    <source>
        <strain evidence="4 5">SPB151</strain>
    </source>
</reference>
<dbReference type="PROSITE" id="PS00012">
    <property type="entry name" value="PHOSPHOPANTETHEINE"/>
    <property type="match status" value="1"/>
</dbReference>
<dbReference type="AlphaFoldDB" id="A0A7G6WSQ2"/>
<dbReference type="Pfam" id="PF00550">
    <property type="entry name" value="PP-binding"/>
    <property type="match status" value="1"/>
</dbReference>
<evidence type="ECO:0000256" key="2">
    <source>
        <dbReference type="ARBA" id="ARBA00022553"/>
    </source>
</evidence>
<evidence type="ECO:0000256" key="1">
    <source>
        <dbReference type="ARBA" id="ARBA00022450"/>
    </source>
</evidence>